<dbReference type="InterPro" id="IPR028427">
    <property type="entry name" value="Met_Sox_Rdtase_MsrB"/>
</dbReference>
<dbReference type="Proteomes" id="UP001356427">
    <property type="component" value="Unassembled WGS sequence"/>
</dbReference>
<evidence type="ECO:0000256" key="8">
    <source>
        <dbReference type="SAM" id="MobiDB-lite"/>
    </source>
</evidence>
<comment type="function">
    <text evidence="7">Methionine-sulfoxide reductase that specifically reduces methionine (R)-sulfoxide back to methionine. While in many cases methionine oxidation is the result of random oxidation following oxidative stress, methionine oxidation is also a post-translational modification that takes place on specific residues.</text>
</comment>
<feature type="region of interest" description="Disordered" evidence="8">
    <location>
        <begin position="99"/>
        <end position="134"/>
    </location>
</feature>
<dbReference type="Gene3D" id="2.170.150.20">
    <property type="entry name" value="Peptide methionine sulfoxide reductase"/>
    <property type="match status" value="1"/>
</dbReference>
<dbReference type="InterPro" id="IPR011057">
    <property type="entry name" value="Mss4-like_sf"/>
</dbReference>
<dbReference type="EMBL" id="JAGTTL010000037">
    <property type="protein sequence ID" value="KAK6293049.1"/>
    <property type="molecule type" value="Genomic_DNA"/>
</dbReference>
<dbReference type="GO" id="GO:0005737">
    <property type="term" value="C:cytoplasm"/>
    <property type="evidence" value="ECO:0007669"/>
    <property type="project" value="TreeGrafter"/>
</dbReference>
<dbReference type="PROSITE" id="PS51790">
    <property type="entry name" value="MSRB"/>
    <property type="match status" value="1"/>
</dbReference>
<dbReference type="GO" id="GO:0006979">
    <property type="term" value="P:response to oxidative stress"/>
    <property type="evidence" value="ECO:0007669"/>
    <property type="project" value="InterPro"/>
</dbReference>
<comment type="catalytic activity">
    <reaction evidence="6">
        <text>[thioredoxin]-disulfide + L-methionine + H2O = L-methionine (R)-S-oxide + [thioredoxin]-dithiol</text>
        <dbReference type="Rhea" id="RHEA:21260"/>
        <dbReference type="Rhea" id="RHEA-COMP:10698"/>
        <dbReference type="Rhea" id="RHEA-COMP:10700"/>
        <dbReference type="ChEBI" id="CHEBI:15377"/>
        <dbReference type="ChEBI" id="CHEBI:29950"/>
        <dbReference type="ChEBI" id="CHEBI:50058"/>
        <dbReference type="ChEBI" id="CHEBI:57844"/>
        <dbReference type="ChEBI" id="CHEBI:58773"/>
        <dbReference type="EC" id="1.8.4.14"/>
    </reaction>
</comment>
<dbReference type="PANTHER" id="PTHR10173:SF37">
    <property type="entry name" value="METHIONINE-R-SULFOXIDE REDUCTASE B2, MITOCHONDRIAL"/>
    <property type="match status" value="1"/>
</dbReference>
<comment type="caution">
    <text evidence="10">The sequence shown here is derived from an EMBL/GenBank/DDBJ whole genome shotgun (WGS) entry which is preliminary data.</text>
</comment>
<evidence type="ECO:0000256" key="1">
    <source>
        <dbReference type="ARBA" id="ARBA00007174"/>
    </source>
</evidence>
<dbReference type="InterPro" id="IPR002579">
    <property type="entry name" value="Met_Sox_Rdtase_MsrB_dom"/>
</dbReference>
<name>A0AAN8KDQ0_9TELE</name>
<dbReference type="PANTHER" id="PTHR10173">
    <property type="entry name" value="METHIONINE SULFOXIDE REDUCTASE"/>
    <property type="match status" value="1"/>
</dbReference>
<evidence type="ECO:0000256" key="7">
    <source>
        <dbReference type="RuleBase" id="RU365044"/>
    </source>
</evidence>
<evidence type="ECO:0000256" key="4">
    <source>
        <dbReference type="ARBA" id="ARBA00023002"/>
    </source>
</evidence>
<dbReference type="FunFam" id="2.170.150.20:FF:000001">
    <property type="entry name" value="Peptide methionine sulfoxide reductase MsrB"/>
    <property type="match status" value="1"/>
</dbReference>
<comment type="similarity">
    <text evidence="1 7">Belongs to the MsrB Met sulfoxide reductase family.</text>
</comment>
<comment type="cofactor">
    <cofactor evidence="7">
        <name>Zn(2+)</name>
        <dbReference type="ChEBI" id="CHEBI:29105"/>
    </cofactor>
    <text evidence="7">Binds 1 zinc ion per subunit.</text>
</comment>
<keyword evidence="3 7" id="KW-0862">Zinc</keyword>
<dbReference type="NCBIfam" id="TIGR00357">
    <property type="entry name" value="peptide-methionine (R)-S-oxide reductase MsrB"/>
    <property type="match status" value="1"/>
</dbReference>
<dbReference type="EC" id="1.8.4.12" evidence="7"/>
<dbReference type="AlphaFoldDB" id="A0AAN8KDQ0"/>
<evidence type="ECO:0000256" key="2">
    <source>
        <dbReference type="ARBA" id="ARBA00022723"/>
    </source>
</evidence>
<evidence type="ECO:0000256" key="5">
    <source>
        <dbReference type="ARBA" id="ARBA00048488"/>
    </source>
</evidence>
<reference evidence="10 11" key="1">
    <citation type="submission" date="2021-04" db="EMBL/GenBank/DDBJ databases">
        <authorList>
            <person name="De Guttry C."/>
            <person name="Zahm M."/>
            <person name="Klopp C."/>
            <person name="Cabau C."/>
            <person name="Louis A."/>
            <person name="Berthelot C."/>
            <person name="Parey E."/>
            <person name="Roest Crollius H."/>
            <person name="Montfort J."/>
            <person name="Robinson-Rechavi M."/>
            <person name="Bucao C."/>
            <person name="Bouchez O."/>
            <person name="Gislard M."/>
            <person name="Lluch J."/>
            <person name="Milhes M."/>
            <person name="Lampietro C."/>
            <person name="Lopez Roques C."/>
            <person name="Donnadieu C."/>
            <person name="Braasch I."/>
            <person name="Desvignes T."/>
            <person name="Postlethwait J."/>
            <person name="Bobe J."/>
            <person name="Wedekind C."/>
            <person name="Guiguen Y."/>
        </authorList>
    </citation>
    <scope>NUCLEOTIDE SEQUENCE [LARGE SCALE GENOMIC DNA]</scope>
    <source>
        <strain evidence="10">Cs_M1</strain>
        <tissue evidence="10">Blood</tissue>
    </source>
</reference>
<keyword evidence="2 7" id="KW-0479">Metal-binding</keyword>
<gene>
    <name evidence="10" type="ORF">J4Q44_G00365500</name>
</gene>
<feature type="domain" description="MsrB" evidence="9">
    <location>
        <begin position="208"/>
        <end position="337"/>
    </location>
</feature>
<accession>A0AAN8KDQ0</accession>
<dbReference type="GO" id="GO:0030091">
    <property type="term" value="P:protein repair"/>
    <property type="evidence" value="ECO:0007669"/>
    <property type="project" value="InterPro"/>
</dbReference>
<comment type="catalytic activity">
    <reaction evidence="5 7">
        <text>L-methionyl-[protein] + [thioredoxin]-disulfide + H2O = L-methionyl-(R)-S-oxide-[protein] + [thioredoxin]-dithiol</text>
        <dbReference type="Rhea" id="RHEA:24164"/>
        <dbReference type="Rhea" id="RHEA-COMP:10698"/>
        <dbReference type="Rhea" id="RHEA-COMP:10700"/>
        <dbReference type="Rhea" id="RHEA-COMP:12313"/>
        <dbReference type="Rhea" id="RHEA-COMP:12314"/>
        <dbReference type="ChEBI" id="CHEBI:15377"/>
        <dbReference type="ChEBI" id="CHEBI:16044"/>
        <dbReference type="ChEBI" id="CHEBI:29950"/>
        <dbReference type="ChEBI" id="CHEBI:45764"/>
        <dbReference type="ChEBI" id="CHEBI:50058"/>
        <dbReference type="EC" id="1.8.4.12"/>
    </reaction>
</comment>
<organism evidence="10 11">
    <name type="scientific">Coregonus suidteri</name>
    <dbReference type="NCBI Taxonomy" id="861788"/>
    <lineage>
        <taxon>Eukaryota</taxon>
        <taxon>Metazoa</taxon>
        <taxon>Chordata</taxon>
        <taxon>Craniata</taxon>
        <taxon>Vertebrata</taxon>
        <taxon>Euteleostomi</taxon>
        <taxon>Actinopterygii</taxon>
        <taxon>Neopterygii</taxon>
        <taxon>Teleostei</taxon>
        <taxon>Protacanthopterygii</taxon>
        <taxon>Salmoniformes</taxon>
        <taxon>Salmonidae</taxon>
        <taxon>Coregoninae</taxon>
        <taxon>Coregonus</taxon>
    </lineage>
</organism>
<keyword evidence="11" id="KW-1185">Reference proteome</keyword>
<evidence type="ECO:0000313" key="10">
    <source>
        <dbReference type="EMBL" id="KAK6293049.1"/>
    </source>
</evidence>
<dbReference type="GO" id="GO:0033743">
    <property type="term" value="F:peptide-methionine (R)-S-oxide reductase activity"/>
    <property type="evidence" value="ECO:0007669"/>
    <property type="project" value="UniProtKB-EC"/>
</dbReference>
<evidence type="ECO:0000256" key="3">
    <source>
        <dbReference type="ARBA" id="ARBA00022833"/>
    </source>
</evidence>
<keyword evidence="4 7" id="KW-0560">Oxidoreductase</keyword>
<dbReference type="GO" id="GO:0033745">
    <property type="term" value="F:L-methionine-(R)-S-oxide reductase activity"/>
    <property type="evidence" value="ECO:0007669"/>
    <property type="project" value="UniProtKB-EC"/>
</dbReference>
<dbReference type="Pfam" id="PF01641">
    <property type="entry name" value="SelR"/>
    <property type="match status" value="1"/>
</dbReference>
<evidence type="ECO:0000259" key="9">
    <source>
        <dbReference type="PROSITE" id="PS51790"/>
    </source>
</evidence>
<dbReference type="GO" id="GO:0046872">
    <property type="term" value="F:metal ion binding"/>
    <property type="evidence" value="ECO:0007669"/>
    <property type="project" value="UniProtKB-KW"/>
</dbReference>
<evidence type="ECO:0000256" key="6">
    <source>
        <dbReference type="ARBA" id="ARBA00049261"/>
    </source>
</evidence>
<evidence type="ECO:0000313" key="11">
    <source>
        <dbReference type="Proteomes" id="UP001356427"/>
    </source>
</evidence>
<protein>
    <recommendedName>
        <fullName evidence="7">Peptide-methionine (R)-S-oxide reductase</fullName>
        <ecNumber evidence="7">1.8.4.12</ecNumber>
    </recommendedName>
</protein>
<proteinExistence type="inferred from homology"/>
<sequence>MSEAEGDEGLVQQLHHMIPGAVAHAAVVLTNMAKQEFLRGSILSSDGRTPGATALRNAGGFVPLVKLLRSNHNLCANDEPIAVEMCKLSSLPYTGQQGGLGRETVLQGPAGTRWSVESPRSTQSRSEQRKRKQAALDFDTDTCCTEDCSAQPNTAGENMSRFIVRLSLVISQRVAAKSVLLPKTRVPVFIRPVSASSGSGSLTRYDETTDWQKKLTPEQYVVTREKGTEMPFSGLYLNHSEVGMYHCVCCDTPLFSSEAKYDSGTGWPAFKEAHGTWERDESHASIIRRPDNTMGSAETEVLCKHCDAHLGHVFEDGPDPTGQRFCINSQSLNFRPRDLTPDD</sequence>
<dbReference type="SUPFAM" id="SSF51316">
    <property type="entry name" value="Mss4-like"/>
    <property type="match status" value="1"/>
</dbReference>